<feature type="domain" description="RNA polymerase sigma-70 region 2" evidence="5">
    <location>
        <begin position="22"/>
        <end position="85"/>
    </location>
</feature>
<dbReference type="GO" id="GO:0006352">
    <property type="term" value="P:DNA-templated transcription initiation"/>
    <property type="evidence" value="ECO:0007669"/>
    <property type="project" value="InterPro"/>
</dbReference>
<gene>
    <name evidence="7" type="ORF">SAMN05660206_10581</name>
</gene>
<dbReference type="Gene3D" id="1.10.10.10">
    <property type="entry name" value="Winged helix-like DNA-binding domain superfamily/Winged helix DNA-binding domain"/>
    <property type="match status" value="1"/>
</dbReference>
<evidence type="ECO:0000313" key="7">
    <source>
        <dbReference type="EMBL" id="SFS80334.1"/>
    </source>
</evidence>
<dbReference type="GO" id="GO:0016987">
    <property type="term" value="F:sigma factor activity"/>
    <property type="evidence" value="ECO:0007669"/>
    <property type="project" value="UniProtKB-KW"/>
</dbReference>
<dbReference type="NCBIfam" id="TIGR02985">
    <property type="entry name" value="Sig70_bacteroi1"/>
    <property type="match status" value="1"/>
</dbReference>
<dbReference type="InterPro" id="IPR036388">
    <property type="entry name" value="WH-like_DNA-bd_sf"/>
</dbReference>
<evidence type="ECO:0000256" key="2">
    <source>
        <dbReference type="ARBA" id="ARBA00023015"/>
    </source>
</evidence>
<reference evidence="7 8" key="1">
    <citation type="submission" date="2016-10" db="EMBL/GenBank/DDBJ databases">
        <authorList>
            <person name="de Groot N.N."/>
        </authorList>
    </citation>
    <scope>NUCLEOTIDE SEQUENCE [LARGE SCALE GENOMIC DNA]</scope>
    <source>
        <strain evidence="7 8">DSM 22789</strain>
    </source>
</reference>
<dbReference type="AlphaFoldDB" id="A0A1I6STS4"/>
<dbReference type="InterPro" id="IPR007627">
    <property type="entry name" value="RNA_pol_sigma70_r2"/>
</dbReference>
<feature type="domain" description="RNA polymerase sigma factor 70 region 4 type 2" evidence="6">
    <location>
        <begin position="118"/>
        <end position="164"/>
    </location>
</feature>
<dbReference type="Pfam" id="PF08281">
    <property type="entry name" value="Sigma70_r4_2"/>
    <property type="match status" value="1"/>
</dbReference>
<dbReference type="STRING" id="683125.SAMN05660206_10581"/>
<keyword evidence="3" id="KW-0731">Sigma factor</keyword>
<evidence type="ECO:0000256" key="4">
    <source>
        <dbReference type="ARBA" id="ARBA00023163"/>
    </source>
</evidence>
<keyword evidence="4" id="KW-0804">Transcription</keyword>
<comment type="similarity">
    <text evidence="1">Belongs to the sigma-70 factor family. ECF subfamily.</text>
</comment>
<evidence type="ECO:0000313" key="8">
    <source>
        <dbReference type="Proteomes" id="UP000198785"/>
    </source>
</evidence>
<protein>
    <submittedName>
        <fullName evidence="7">RNA polymerase sigma-70 factor, ECF subfamily</fullName>
    </submittedName>
</protein>
<keyword evidence="2" id="KW-0805">Transcription regulation</keyword>
<accession>A0A1I6STS4</accession>
<dbReference type="Proteomes" id="UP000198785">
    <property type="component" value="Unassembled WGS sequence"/>
</dbReference>
<dbReference type="Pfam" id="PF04542">
    <property type="entry name" value="Sigma70_r2"/>
    <property type="match status" value="1"/>
</dbReference>
<dbReference type="SUPFAM" id="SSF88946">
    <property type="entry name" value="Sigma2 domain of RNA polymerase sigma factors"/>
    <property type="match status" value="1"/>
</dbReference>
<dbReference type="InterPro" id="IPR039425">
    <property type="entry name" value="RNA_pol_sigma-70-like"/>
</dbReference>
<dbReference type="NCBIfam" id="TIGR02937">
    <property type="entry name" value="sigma70-ECF"/>
    <property type="match status" value="1"/>
</dbReference>
<sequence length="191" mass="22737">MEEIWLKLRKGDTEAFRVFFYSHKDAIYKYAFLHLKDEELAADIVQEVFLKFWNKVKSIDPHQNIRAYLYTITKHTVLEELRKKALFSNFINHTQYQHTEGSNSNEEQQAFQELQTIYHQAISSLPEKRKEIYQLSKLENRSNQEIAEHLSISPNTVRDQLVKAHKSVKTYILSMSNYILPLLLIIKKIFF</sequence>
<dbReference type="InterPro" id="IPR014284">
    <property type="entry name" value="RNA_pol_sigma-70_dom"/>
</dbReference>
<organism evidence="7 8">
    <name type="scientific">Sphingobacterium wenxiniae</name>
    <dbReference type="NCBI Taxonomy" id="683125"/>
    <lineage>
        <taxon>Bacteria</taxon>
        <taxon>Pseudomonadati</taxon>
        <taxon>Bacteroidota</taxon>
        <taxon>Sphingobacteriia</taxon>
        <taxon>Sphingobacteriales</taxon>
        <taxon>Sphingobacteriaceae</taxon>
        <taxon>Sphingobacterium</taxon>
    </lineage>
</organism>
<evidence type="ECO:0000256" key="1">
    <source>
        <dbReference type="ARBA" id="ARBA00010641"/>
    </source>
</evidence>
<proteinExistence type="inferred from homology"/>
<dbReference type="InterPro" id="IPR013324">
    <property type="entry name" value="RNA_pol_sigma_r3/r4-like"/>
</dbReference>
<dbReference type="InterPro" id="IPR014327">
    <property type="entry name" value="RNA_pol_sigma70_bacteroid"/>
</dbReference>
<dbReference type="InterPro" id="IPR013325">
    <property type="entry name" value="RNA_pol_sigma_r2"/>
</dbReference>
<dbReference type="PANTHER" id="PTHR43133">
    <property type="entry name" value="RNA POLYMERASE ECF-TYPE SIGMA FACTO"/>
    <property type="match status" value="1"/>
</dbReference>
<evidence type="ECO:0000259" key="6">
    <source>
        <dbReference type="Pfam" id="PF08281"/>
    </source>
</evidence>
<dbReference type="SUPFAM" id="SSF88659">
    <property type="entry name" value="Sigma3 and sigma4 domains of RNA polymerase sigma factors"/>
    <property type="match status" value="1"/>
</dbReference>
<dbReference type="Gene3D" id="1.10.1740.10">
    <property type="match status" value="1"/>
</dbReference>
<dbReference type="PANTHER" id="PTHR43133:SF46">
    <property type="entry name" value="RNA POLYMERASE SIGMA-70 FACTOR ECF SUBFAMILY"/>
    <property type="match status" value="1"/>
</dbReference>
<dbReference type="GO" id="GO:0003677">
    <property type="term" value="F:DNA binding"/>
    <property type="evidence" value="ECO:0007669"/>
    <property type="project" value="InterPro"/>
</dbReference>
<name>A0A1I6STS4_9SPHI</name>
<dbReference type="InterPro" id="IPR013249">
    <property type="entry name" value="RNA_pol_sigma70_r4_t2"/>
</dbReference>
<keyword evidence="8" id="KW-1185">Reference proteome</keyword>
<dbReference type="RefSeq" id="WP_093365169.1">
    <property type="nucleotide sequence ID" value="NZ_FOZZ01000005.1"/>
</dbReference>
<evidence type="ECO:0000256" key="3">
    <source>
        <dbReference type="ARBA" id="ARBA00023082"/>
    </source>
</evidence>
<dbReference type="EMBL" id="FOZZ01000005">
    <property type="protein sequence ID" value="SFS80334.1"/>
    <property type="molecule type" value="Genomic_DNA"/>
</dbReference>
<evidence type="ECO:0000259" key="5">
    <source>
        <dbReference type="Pfam" id="PF04542"/>
    </source>
</evidence>
<dbReference type="OrthoDB" id="659577at2"/>